<evidence type="ECO:0000313" key="2">
    <source>
        <dbReference type="EMBL" id="OGE18633.1"/>
    </source>
</evidence>
<evidence type="ECO:0000259" key="1">
    <source>
        <dbReference type="Pfam" id="PF24738"/>
    </source>
</evidence>
<name>A0A1F5IQI4_9BACT</name>
<proteinExistence type="predicted"/>
<dbReference type="InterPro" id="IPR056106">
    <property type="entry name" value="DUF7689"/>
</dbReference>
<dbReference type="AlphaFoldDB" id="A0A1F5IQI4"/>
<dbReference type="Pfam" id="PF24738">
    <property type="entry name" value="DUF7689"/>
    <property type="match status" value="1"/>
</dbReference>
<sequence length="181" mass="21183">MFIGYSPERSELTEKLSARRNILLHAGGDRVDAFDEIGKMPGMEVIERFDSANSHYFDCRDYVFGRRRREKWYDPRSDALEETMLGHPANFLISQGYNHTETPLSGDVAVYIHNPSWYPGPRAAHWGIYDQGKVISKFGAGHVYRHSFDLVPNFYGNRVLFFHPPTPRRMKIWAWFRRLLD</sequence>
<accession>A0A1F5IQI4</accession>
<feature type="domain" description="DUF7689" evidence="1">
    <location>
        <begin position="57"/>
        <end position="162"/>
    </location>
</feature>
<dbReference type="EMBL" id="MFCR01000011">
    <property type="protein sequence ID" value="OGE18633.1"/>
    <property type="molecule type" value="Genomic_DNA"/>
</dbReference>
<gene>
    <name evidence="2" type="ORF">A2871_03995</name>
</gene>
<comment type="caution">
    <text evidence="2">The sequence shown here is derived from an EMBL/GenBank/DDBJ whole genome shotgun (WGS) entry which is preliminary data.</text>
</comment>
<protein>
    <recommendedName>
        <fullName evidence="1">DUF7689 domain-containing protein</fullName>
    </recommendedName>
</protein>
<dbReference type="Proteomes" id="UP000176336">
    <property type="component" value="Unassembled WGS sequence"/>
</dbReference>
<organism evidence="2 3">
    <name type="scientific">Candidatus Daviesbacteria bacterium RIFCSPHIGHO2_01_FULL_41_23</name>
    <dbReference type="NCBI Taxonomy" id="1797764"/>
    <lineage>
        <taxon>Bacteria</taxon>
        <taxon>Candidatus Daviesiibacteriota</taxon>
    </lineage>
</organism>
<reference evidence="2 3" key="1">
    <citation type="journal article" date="2016" name="Nat. Commun.">
        <title>Thousands of microbial genomes shed light on interconnected biogeochemical processes in an aquifer system.</title>
        <authorList>
            <person name="Anantharaman K."/>
            <person name="Brown C.T."/>
            <person name="Hug L.A."/>
            <person name="Sharon I."/>
            <person name="Castelle C.J."/>
            <person name="Probst A.J."/>
            <person name="Thomas B.C."/>
            <person name="Singh A."/>
            <person name="Wilkins M.J."/>
            <person name="Karaoz U."/>
            <person name="Brodie E.L."/>
            <person name="Williams K.H."/>
            <person name="Hubbard S.S."/>
            <person name="Banfield J.F."/>
        </authorList>
    </citation>
    <scope>NUCLEOTIDE SEQUENCE [LARGE SCALE GENOMIC DNA]</scope>
</reference>
<evidence type="ECO:0000313" key="3">
    <source>
        <dbReference type="Proteomes" id="UP000176336"/>
    </source>
</evidence>